<gene>
    <name evidence="2" type="ORF">J2TS6_33900</name>
</gene>
<sequence>MEGTNPYRIAKLLNKAGIPTKTGKAWTVVQVQNVLGNETYTGYNTYNGQNEQNGIRQKDVFPCIISRQLWNKARQVS</sequence>
<proteinExistence type="predicted"/>
<dbReference type="InterPro" id="IPR038109">
    <property type="entry name" value="DNA_bind_recomb_sf"/>
</dbReference>
<keyword evidence="3" id="KW-1185">Reference proteome</keyword>
<evidence type="ECO:0000313" key="2">
    <source>
        <dbReference type="EMBL" id="GIO32249.1"/>
    </source>
</evidence>
<reference evidence="2" key="1">
    <citation type="submission" date="2021-03" db="EMBL/GenBank/DDBJ databases">
        <title>Antimicrobial resistance genes in bacteria isolated from Japanese honey, and their potential for conferring macrolide and lincosamide resistance in the American foulbrood pathogen Paenibacillus larvae.</title>
        <authorList>
            <person name="Okamoto M."/>
            <person name="Kumagai M."/>
            <person name="Kanamori H."/>
            <person name="Takamatsu D."/>
        </authorList>
    </citation>
    <scope>NUCLEOTIDE SEQUENCE</scope>
    <source>
        <strain evidence="2">J2TS6</strain>
    </source>
</reference>
<dbReference type="Gene3D" id="3.90.1750.20">
    <property type="entry name" value="Putative Large Serine Recombinase, Chain B, Domain 2"/>
    <property type="match status" value="1"/>
</dbReference>
<dbReference type="AlphaFoldDB" id="A0A919XIA2"/>
<feature type="domain" description="Recombinase" evidence="1">
    <location>
        <begin position="2"/>
        <end position="75"/>
    </location>
</feature>
<dbReference type="GO" id="GO:0000150">
    <property type="term" value="F:DNA strand exchange activity"/>
    <property type="evidence" value="ECO:0007669"/>
    <property type="project" value="InterPro"/>
</dbReference>
<dbReference type="Proteomes" id="UP000679779">
    <property type="component" value="Unassembled WGS sequence"/>
</dbReference>
<protein>
    <recommendedName>
        <fullName evidence="1">Recombinase domain-containing protein</fullName>
    </recommendedName>
</protein>
<dbReference type="InterPro" id="IPR011109">
    <property type="entry name" value="DNA_bind_recombinase_dom"/>
</dbReference>
<comment type="caution">
    <text evidence="2">The sequence shown here is derived from an EMBL/GenBank/DDBJ whole genome shotgun (WGS) entry which is preliminary data.</text>
</comment>
<dbReference type="Pfam" id="PF07508">
    <property type="entry name" value="Recombinase"/>
    <property type="match status" value="1"/>
</dbReference>
<dbReference type="GO" id="GO:0003677">
    <property type="term" value="F:DNA binding"/>
    <property type="evidence" value="ECO:0007669"/>
    <property type="project" value="InterPro"/>
</dbReference>
<accession>A0A919XIA2</accession>
<evidence type="ECO:0000259" key="1">
    <source>
        <dbReference type="Pfam" id="PF07508"/>
    </source>
</evidence>
<dbReference type="EMBL" id="BORQ01000004">
    <property type="protein sequence ID" value="GIO32249.1"/>
    <property type="molecule type" value="Genomic_DNA"/>
</dbReference>
<organism evidence="2 3">
    <name type="scientific">Paenibacillus albilobatus</name>
    <dbReference type="NCBI Taxonomy" id="2716884"/>
    <lineage>
        <taxon>Bacteria</taxon>
        <taxon>Bacillati</taxon>
        <taxon>Bacillota</taxon>
        <taxon>Bacilli</taxon>
        <taxon>Bacillales</taxon>
        <taxon>Paenibacillaceae</taxon>
        <taxon>Paenibacillus</taxon>
    </lineage>
</organism>
<name>A0A919XIA2_9BACL</name>
<evidence type="ECO:0000313" key="3">
    <source>
        <dbReference type="Proteomes" id="UP000679779"/>
    </source>
</evidence>